<name>A0A6T9Y2Q8_ALTMA</name>
<keyword evidence="1" id="KW-0808">Transferase</keyword>
<dbReference type="EMBL" id="LR812090">
    <property type="protein sequence ID" value="CAB9493689.1"/>
    <property type="molecule type" value="Genomic_DNA"/>
</dbReference>
<evidence type="ECO:0000313" key="1">
    <source>
        <dbReference type="EMBL" id="CAB9493689.1"/>
    </source>
</evidence>
<evidence type="ECO:0000313" key="2">
    <source>
        <dbReference type="Proteomes" id="UP000509458"/>
    </source>
</evidence>
<accession>A0A6T9Y2Q8</accession>
<keyword evidence="1" id="KW-0418">Kinase</keyword>
<dbReference type="GO" id="GO:0016301">
    <property type="term" value="F:kinase activity"/>
    <property type="evidence" value="ECO:0007669"/>
    <property type="project" value="UniProtKB-KW"/>
</dbReference>
<sequence length="269" mass="30096">MSDTVDQQYIDWLSQVCNARVLNTQLIQPLWSGYGACFRAILSYSSDGTAKASNNVSATCRDEIQHVQNSSTTLPKANYQPVTKVVVKCAAPPNTLSHPKGWNGEASHNRKCQSFAVENCFYSRVQKQTDACFPTARYIAHSQQGEASLLVMEDLAHTGYSRTASSLTSVQCETVLKWLAHFHARFLNVRSEFENRNIQLWSEGTYWHLATREDEFQAMPEGLLKQNALAIARTLDSANYQTLVHGDAKVANFCFTENFPPVPPSTFSM</sequence>
<protein>
    <submittedName>
        <fullName evidence="1">Homoserine kinase type II (Protein kinase fold)</fullName>
    </submittedName>
</protein>
<gene>
    <name evidence="1" type="ORF">ALFOR1_30615</name>
</gene>
<dbReference type="InterPro" id="IPR011009">
    <property type="entry name" value="Kinase-like_dom_sf"/>
</dbReference>
<reference evidence="1 2" key="1">
    <citation type="submission" date="2020-06" db="EMBL/GenBank/DDBJ databases">
        <authorList>
            <person name="Duchaud E."/>
        </authorList>
    </citation>
    <scope>NUCLEOTIDE SEQUENCE [LARGE SCALE GENOMIC DNA]</scope>
    <source>
        <strain evidence="1">Alteromonas fortis</strain>
    </source>
</reference>
<dbReference type="SUPFAM" id="SSF56112">
    <property type="entry name" value="Protein kinase-like (PK-like)"/>
    <property type="match status" value="1"/>
</dbReference>
<dbReference type="Pfam" id="PF02958">
    <property type="entry name" value="EcKL"/>
    <property type="match status" value="1"/>
</dbReference>
<proteinExistence type="predicted"/>
<dbReference type="Proteomes" id="UP000509458">
    <property type="component" value="Chromosome"/>
</dbReference>
<dbReference type="InterPro" id="IPR004119">
    <property type="entry name" value="EcKL"/>
</dbReference>
<organism evidence="1 2">
    <name type="scientific">Alteromonas macleodii</name>
    <name type="common">Pseudoalteromonas macleodii</name>
    <dbReference type="NCBI Taxonomy" id="28108"/>
    <lineage>
        <taxon>Bacteria</taxon>
        <taxon>Pseudomonadati</taxon>
        <taxon>Pseudomonadota</taxon>
        <taxon>Gammaproteobacteria</taxon>
        <taxon>Alteromonadales</taxon>
        <taxon>Alteromonadaceae</taxon>
        <taxon>Alteromonas/Salinimonas group</taxon>
        <taxon>Alteromonas</taxon>
    </lineage>
</organism>
<dbReference type="AlphaFoldDB" id="A0A6T9Y2Q8"/>